<accession>A0A9D7SZ10</accession>
<dbReference type="Proteomes" id="UP000808337">
    <property type="component" value="Unassembled WGS sequence"/>
</dbReference>
<feature type="domain" description="UvrD-like helicase C-terminal" evidence="18">
    <location>
        <begin position="337"/>
        <end position="633"/>
    </location>
</feature>
<dbReference type="InterPro" id="IPR000212">
    <property type="entry name" value="DNA_helicase_UvrD/REP"/>
</dbReference>
<evidence type="ECO:0000256" key="11">
    <source>
        <dbReference type="ARBA" id="ARBA00023235"/>
    </source>
</evidence>
<dbReference type="SUPFAM" id="SSF52980">
    <property type="entry name" value="Restriction endonuclease-like"/>
    <property type="match status" value="1"/>
</dbReference>
<dbReference type="InterPro" id="IPR011335">
    <property type="entry name" value="Restrct_endonuc-II-like"/>
</dbReference>
<evidence type="ECO:0000256" key="4">
    <source>
        <dbReference type="ARBA" id="ARBA00022763"/>
    </source>
</evidence>
<dbReference type="Gene3D" id="3.90.320.10">
    <property type="match status" value="1"/>
</dbReference>
<keyword evidence="2" id="KW-0540">Nuclease</keyword>
<comment type="similarity">
    <text evidence="1">Belongs to the helicase family. UvrD subfamily.</text>
</comment>
<feature type="binding site" evidence="16">
    <location>
        <begin position="29"/>
        <end position="36"/>
    </location>
    <ligand>
        <name>ATP</name>
        <dbReference type="ChEBI" id="CHEBI:30616"/>
    </ligand>
</feature>
<dbReference type="PROSITE" id="PS51217">
    <property type="entry name" value="UVRD_HELICASE_CTER"/>
    <property type="match status" value="1"/>
</dbReference>
<dbReference type="SUPFAM" id="SSF52540">
    <property type="entry name" value="P-loop containing nucleoside triphosphate hydrolases"/>
    <property type="match status" value="1"/>
</dbReference>
<keyword evidence="5 16" id="KW-0378">Hydrolase</keyword>
<dbReference type="GO" id="GO:0043138">
    <property type="term" value="F:3'-5' DNA helicase activity"/>
    <property type="evidence" value="ECO:0007669"/>
    <property type="project" value="UniProtKB-EC"/>
</dbReference>
<keyword evidence="9" id="KW-0238">DNA-binding</keyword>
<evidence type="ECO:0000313" key="19">
    <source>
        <dbReference type="EMBL" id="MBK9984816.1"/>
    </source>
</evidence>
<evidence type="ECO:0000256" key="5">
    <source>
        <dbReference type="ARBA" id="ARBA00022801"/>
    </source>
</evidence>
<evidence type="ECO:0000256" key="16">
    <source>
        <dbReference type="PROSITE-ProRule" id="PRU00560"/>
    </source>
</evidence>
<evidence type="ECO:0000256" key="6">
    <source>
        <dbReference type="ARBA" id="ARBA00022806"/>
    </source>
</evidence>
<dbReference type="Gene3D" id="1.10.486.10">
    <property type="entry name" value="PCRA, domain 4"/>
    <property type="match status" value="1"/>
</dbReference>
<dbReference type="GO" id="GO:0004527">
    <property type="term" value="F:exonuclease activity"/>
    <property type="evidence" value="ECO:0007669"/>
    <property type="project" value="UniProtKB-KW"/>
</dbReference>
<dbReference type="Pfam" id="PF12705">
    <property type="entry name" value="PDDEXK_1"/>
    <property type="match status" value="1"/>
</dbReference>
<dbReference type="GO" id="GO:0005524">
    <property type="term" value="F:ATP binding"/>
    <property type="evidence" value="ECO:0007669"/>
    <property type="project" value="UniProtKB-UniRule"/>
</dbReference>
<dbReference type="PANTHER" id="PTHR11070:SF2">
    <property type="entry name" value="ATP-DEPENDENT DNA HELICASE SRS2"/>
    <property type="match status" value="1"/>
</dbReference>
<evidence type="ECO:0000256" key="12">
    <source>
        <dbReference type="ARBA" id="ARBA00034617"/>
    </source>
</evidence>
<comment type="catalytic activity">
    <reaction evidence="15">
        <text>ATP + H2O = ADP + phosphate + H(+)</text>
        <dbReference type="Rhea" id="RHEA:13065"/>
        <dbReference type="ChEBI" id="CHEBI:15377"/>
        <dbReference type="ChEBI" id="CHEBI:15378"/>
        <dbReference type="ChEBI" id="CHEBI:30616"/>
        <dbReference type="ChEBI" id="CHEBI:43474"/>
        <dbReference type="ChEBI" id="CHEBI:456216"/>
        <dbReference type="EC" id="5.6.2.4"/>
    </reaction>
</comment>
<dbReference type="Pfam" id="PF00580">
    <property type="entry name" value="UvrD-helicase"/>
    <property type="match status" value="1"/>
</dbReference>
<evidence type="ECO:0000256" key="13">
    <source>
        <dbReference type="ARBA" id="ARBA00034808"/>
    </source>
</evidence>
<keyword evidence="4" id="KW-0227">DNA damage</keyword>
<dbReference type="AlphaFoldDB" id="A0A9D7SZ10"/>
<sequence length="1039" mass="121666">MTFEEKLNTLNPAQREAVESIEGPVMVIAGPGTGKTEILSLRIGYILQNTDTPPGSILCLTYTDAASSEMRHRLIDYIGPEAYSIQVNTFHSFCNLVIQENPSVFQQARDLDSISDIDKFRLLQRLIDHFGEDHPLKKFKGQTYSSWDRLLSLFSTMKRENWSPEHVYEMIDEYIDRMRQSEDYIYKRKTGDYVKGDFKEKDFKKEVLDKMDTLKAAVGEFNVYNQFLAEEGKYDYDDMLQWVYKAFGDFPDILANYQERFLYFLVDEFQDTNGIQIDILKRLIDHEWLDRPNVFVVGDDDQAIFRFQGANIKNLFDFKEQYDPHIILLEENYRSSQRILNAAQKVLAPVEDSLSRLIFGEPKKLKASGPFAAFPQQVSIHTYPTVAFENADIFHQMKRWHETQTEGSVAVLYTKHDLGTDLAFALKGAGIPFQTLRSADALQQPIVQHILDILSCLQMLTEGADNDDALLYRILHLKYLDPQSTDLQRLILAYTAKERDDKSTLFMWLGDPEKLDKISFRNRPWIDAQFSLLNEATANYFTTTLIWLVEWIVHRFGIMQWVLKQPEKFIHLYTIKSFYSFVEQEASGHQSYKAADLIETCQMMTDYNIRLSVQELASNPTGIHLSTLHGAKGLEYDTVFIKNFVETEWEKKRANNRQFSFPDNLVKTENQKSHLESGQDVEDHDRRRLMYVGMTRAKKELYLSYAKKRDESKLLTPSIYLTEIAQDDPHIVQNVIPTDEEILAEYLVARMSGQQAVNLEMDSEEIKRRVEHYVLNVSALNQYLECPLKFYYEKILLIPASQKPYLIFGSALHEALQKLFDRRFKAGFKDAGLDYLLWTFENYMERERHRFTKMEFADQVTYGKKTLTQYYNHYSTTWSEDMTYETEYRIRDIQIEGVPVTGFIDRIDKMNNDIRVYDYKTGRTDKFYQKLKPHSDTEPEGGPYWRQMVFYDLMLQKDPRIHKHLTAGYIQALEPDKDGKFIQREVKITDDDRTFVTQQIVETYQKIQNLEFEKGCGECEWCKMHDLNPPLPSDESDDE</sequence>
<dbReference type="Gene3D" id="3.40.50.300">
    <property type="entry name" value="P-loop containing nucleotide triphosphate hydrolases"/>
    <property type="match status" value="2"/>
</dbReference>
<evidence type="ECO:0000256" key="10">
    <source>
        <dbReference type="ARBA" id="ARBA00023204"/>
    </source>
</evidence>
<dbReference type="PROSITE" id="PS51198">
    <property type="entry name" value="UVRD_HELICASE_ATP_BIND"/>
    <property type="match status" value="1"/>
</dbReference>
<comment type="caution">
    <text evidence="19">The sequence shown here is derived from an EMBL/GenBank/DDBJ whole genome shotgun (WGS) entry which is preliminary data.</text>
</comment>
<evidence type="ECO:0000259" key="18">
    <source>
        <dbReference type="PROSITE" id="PS51217"/>
    </source>
</evidence>
<dbReference type="GO" id="GO:0003677">
    <property type="term" value="F:DNA binding"/>
    <property type="evidence" value="ECO:0007669"/>
    <property type="project" value="UniProtKB-KW"/>
</dbReference>
<dbReference type="CDD" id="cd17932">
    <property type="entry name" value="DEXQc_UvrD"/>
    <property type="match status" value="1"/>
</dbReference>
<dbReference type="InterPro" id="IPR027417">
    <property type="entry name" value="P-loop_NTPase"/>
</dbReference>
<dbReference type="EC" id="5.6.2.4" evidence="13"/>
<dbReference type="InterPro" id="IPR013986">
    <property type="entry name" value="DExx_box_DNA_helicase_dom_sf"/>
</dbReference>
<dbReference type="InterPro" id="IPR011604">
    <property type="entry name" value="PDDEXK-like_dom_sf"/>
</dbReference>
<keyword evidence="8 16" id="KW-0067">ATP-binding</keyword>
<evidence type="ECO:0000256" key="2">
    <source>
        <dbReference type="ARBA" id="ARBA00022722"/>
    </source>
</evidence>
<reference evidence="19 20" key="1">
    <citation type="submission" date="2020-10" db="EMBL/GenBank/DDBJ databases">
        <title>Connecting structure to function with the recovery of over 1000 high-quality activated sludge metagenome-assembled genomes encoding full-length rRNA genes using long-read sequencing.</title>
        <authorList>
            <person name="Singleton C.M."/>
            <person name="Petriglieri F."/>
            <person name="Kristensen J.M."/>
            <person name="Kirkegaard R.H."/>
            <person name="Michaelsen T.Y."/>
            <person name="Andersen M.H."/>
            <person name="Karst S.M."/>
            <person name="Dueholm M.S."/>
            <person name="Nielsen P.H."/>
            <person name="Albertsen M."/>
        </authorList>
    </citation>
    <scope>NUCLEOTIDE SEQUENCE [LARGE SCALE GENOMIC DNA]</scope>
    <source>
        <strain evidence="19">Ribe_18-Q3-R11-54_MAXAC.273</strain>
    </source>
</reference>
<evidence type="ECO:0000256" key="3">
    <source>
        <dbReference type="ARBA" id="ARBA00022741"/>
    </source>
</evidence>
<feature type="domain" description="UvrD-like helicase ATP-binding" evidence="17">
    <location>
        <begin position="8"/>
        <end position="336"/>
    </location>
</feature>
<evidence type="ECO:0000313" key="20">
    <source>
        <dbReference type="Proteomes" id="UP000808337"/>
    </source>
</evidence>
<organism evidence="19 20">
    <name type="scientific">Candidatus Opimibacter skivensis</name>
    <dbReference type="NCBI Taxonomy" id="2982028"/>
    <lineage>
        <taxon>Bacteria</taxon>
        <taxon>Pseudomonadati</taxon>
        <taxon>Bacteroidota</taxon>
        <taxon>Saprospiria</taxon>
        <taxon>Saprospirales</taxon>
        <taxon>Saprospiraceae</taxon>
        <taxon>Candidatus Opimibacter</taxon>
    </lineage>
</organism>
<keyword evidence="11" id="KW-0413">Isomerase</keyword>
<dbReference type="Pfam" id="PF13361">
    <property type="entry name" value="UvrD_C"/>
    <property type="match status" value="1"/>
</dbReference>
<keyword evidence="7" id="KW-0269">Exonuclease</keyword>
<evidence type="ECO:0000256" key="9">
    <source>
        <dbReference type="ARBA" id="ARBA00023125"/>
    </source>
</evidence>
<dbReference type="Gene3D" id="1.10.10.160">
    <property type="match status" value="1"/>
</dbReference>
<name>A0A9D7SZ10_9BACT</name>
<keyword evidence="10" id="KW-0234">DNA repair</keyword>
<dbReference type="InterPro" id="IPR038726">
    <property type="entry name" value="PDDEXK_AddAB-type"/>
</dbReference>
<evidence type="ECO:0000256" key="7">
    <source>
        <dbReference type="ARBA" id="ARBA00022839"/>
    </source>
</evidence>
<comment type="catalytic activity">
    <reaction evidence="12">
        <text>Couples ATP hydrolysis with the unwinding of duplex DNA by translocating in the 3'-5' direction.</text>
        <dbReference type="EC" id="5.6.2.4"/>
    </reaction>
</comment>
<keyword evidence="6 16" id="KW-0347">Helicase</keyword>
<proteinExistence type="inferred from homology"/>
<evidence type="ECO:0000256" key="1">
    <source>
        <dbReference type="ARBA" id="ARBA00009922"/>
    </source>
</evidence>
<evidence type="ECO:0000259" key="17">
    <source>
        <dbReference type="PROSITE" id="PS51198"/>
    </source>
</evidence>
<dbReference type="PANTHER" id="PTHR11070">
    <property type="entry name" value="UVRD / RECB / PCRA DNA HELICASE FAMILY MEMBER"/>
    <property type="match status" value="1"/>
</dbReference>
<dbReference type="InterPro" id="IPR014016">
    <property type="entry name" value="UvrD-like_ATP-bd"/>
</dbReference>
<evidence type="ECO:0000256" key="14">
    <source>
        <dbReference type="ARBA" id="ARBA00034923"/>
    </source>
</evidence>
<protein>
    <recommendedName>
        <fullName evidence="13">DNA 3'-5' helicase</fullName>
        <ecNumber evidence="13">5.6.2.4</ecNumber>
    </recommendedName>
    <alternativeName>
        <fullName evidence="14">DNA 3'-5' helicase II</fullName>
    </alternativeName>
</protein>
<keyword evidence="3 16" id="KW-0547">Nucleotide-binding</keyword>
<gene>
    <name evidence="19" type="ORF">IPP15_21040</name>
</gene>
<dbReference type="InterPro" id="IPR014017">
    <property type="entry name" value="DNA_helicase_UvrD-like_C"/>
</dbReference>
<evidence type="ECO:0000256" key="15">
    <source>
        <dbReference type="ARBA" id="ARBA00048988"/>
    </source>
</evidence>
<dbReference type="GO" id="GO:0000725">
    <property type="term" value="P:recombinational repair"/>
    <property type="evidence" value="ECO:0007669"/>
    <property type="project" value="TreeGrafter"/>
</dbReference>
<dbReference type="EMBL" id="JADKGY010000031">
    <property type="protein sequence ID" value="MBK9984816.1"/>
    <property type="molecule type" value="Genomic_DNA"/>
</dbReference>
<evidence type="ECO:0000256" key="8">
    <source>
        <dbReference type="ARBA" id="ARBA00022840"/>
    </source>
</evidence>